<name>A0ABQ5AED8_9ASTR</name>
<reference evidence="1" key="2">
    <citation type="submission" date="2022-01" db="EMBL/GenBank/DDBJ databases">
        <authorList>
            <person name="Yamashiro T."/>
            <person name="Shiraishi A."/>
            <person name="Satake H."/>
            <person name="Nakayama K."/>
        </authorList>
    </citation>
    <scope>NUCLEOTIDE SEQUENCE</scope>
</reference>
<reference evidence="1" key="1">
    <citation type="journal article" date="2022" name="Int. J. Mol. Sci.">
        <title>Draft Genome of Tanacetum Coccineum: Genomic Comparison of Closely Related Tanacetum-Family Plants.</title>
        <authorList>
            <person name="Yamashiro T."/>
            <person name="Shiraishi A."/>
            <person name="Nakayama K."/>
            <person name="Satake H."/>
        </authorList>
    </citation>
    <scope>NUCLEOTIDE SEQUENCE</scope>
</reference>
<protein>
    <submittedName>
        <fullName evidence="1">Uncharacterized mitochondrial protein-like protein</fullName>
    </submittedName>
</protein>
<sequence length="113" mass="13251">MERKETTNRVSLKLCESDYRALANTVAEIIWVTHLLRELHVLPSRRPTLLSDNRSALIHSQNPISHKRAKHIDIDYHFVRKLVLSGKLHTRYISTHLQLADIFTKSFPRPLFE</sequence>
<dbReference type="PANTHER" id="PTHR11439">
    <property type="entry name" value="GAG-POL-RELATED RETROTRANSPOSON"/>
    <property type="match status" value="1"/>
</dbReference>
<evidence type="ECO:0000313" key="1">
    <source>
        <dbReference type="EMBL" id="GJS99577.1"/>
    </source>
</evidence>
<proteinExistence type="predicted"/>
<dbReference type="CDD" id="cd09272">
    <property type="entry name" value="RNase_HI_RT_Ty1"/>
    <property type="match status" value="1"/>
</dbReference>
<dbReference type="PANTHER" id="PTHR11439:SF455">
    <property type="entry name" value="RLK (RECEPTOR-LIKE PROTEIN KINASE) 8, PUTATIVE-RELATED"/>
    <property type="match status" value="1"/>
</dbReference>
<dbReference type="Proteomes" id="UP001151760">
    <property type="component" value="Unassembled WGS sequence"/>
</dbReference>
<evidence type="ECO:0000313" key="2">
    <source>
        <dbReference type="Proteomes" id="UP001151760"/>
    </source>
</evidence>
<comment type="caution">
    <text evidence="1">The sequence shown here is derived from an EMBL/GenBank/DDBJ whole genome shotgun (WGS) entry which is preliminary data.</text>
</comment>
<keyword evidence="2" id="KW-1185">Reference proteome</keyword>
<gene>
    <name evidence="1" type="ORF">Tco_0820747</name>
</gene>
<accession>A0ABQ5AED8</accession>
<dbReference type="EMBL" id="BQNB010012126">
    <property type="protein sequence ID" value="GJS99577.1"/>
    <property type="molecule type" value="Genomic_DNA"/>
</dbReference>
<organism evidence="1 2">
    <name type="scientific">Tanacetum coccineum</name>
    <dbReference type="NCBI Taxonomy" id="301880"/>
    <lineage>
        <taxon>Eukaryota</taxon>
        <taxon>Viridiplantae</taxon>
        <taxon>Streptophyta</taxon>
        <taxon>Embryophyta</taxon>
        <taxon>Tracheophyta</taxon>
        <taxon>Spermatophyta</taxon>
        <taxon>Magnoliopsida</taxon>
        <taxon>eudicotyledons</taxon>
        <taxon>Gunneridae</taxon>
        <taxon>Pentapetalae</taxon>
        <taxon>asterids</taxon>
        <taxon>campanulids</taxon>
        <taxon>Asterales</taxon>
        <taxon>Asteraceae</taxon>
        <taxon>Asteroideae</taxon>
        <taxon>Anthemideae</taxon>
        <taxon>Anthemidinae</taxon>
        <taxon>Tanacetum</taxon>
    </lineage>
</organism>